<name>A0A291GGG5_9RHOB</name>
<protein>
    <submittedName>
        <fullName evidence="1">Uncharacterized protein</fullName>
    </submittedName>
</protein>
<dbReference type="AlphaFoldDB" id="A0A291GGG5"/>
<sequence>MMNMRMYRKKEQRPREADEHSIYVTVRGDAYRTIFRAKTTLEDQLGDRVSWQVFLTELATRYLHCLPAV</sequence>
<dbReference type="EMBL" id="CP022196">
    <property type="protein sequence ID" value="ATG49285.1"/>
    <property type="molecule type" value="Genomic_DNA"/>
</dbReference>
<organism evidence="1 2">
    <name type="scientific">Celeribacter ethanolicus</name>
    <dbReference type="NCBI Taxonomy" id="1758178"/>
    <lineage>
        <taxon>Bacteria</taxon>
        <taxon>Pseudomonadati</taxon>
        <taxon>Pseudomonadota</taxon>
        <taxon>Alphaproteobacteria</taxon>
        <taxon>Rhodobacterales</taxon>
        <taxon>Roseobacteraceae</taxon>
        <taxon>Celeribacter</taxon>
    </lineage>
</organism>
<keyword evidence="2" id="KW-1185">Reference proteome</keyword>
<reference evidence="1 2" key="1">
    <citation type="submission" date="2017-06" db="EMBL/GenBank/DDBJ databases">
        <title>Celeribacter sp. TSPH2 complete genome sequence.</title>
        <authorList>
            <person name="Woo J.-H."/>
            <person name="Kim H.-S."/>
        </authorList>
    </citation>
    <scope>NUCLEOTIDE SEQUENCE [LARGE SCALE GENOMIC DNA]</scope>
    <source>
        <strain evidence="1 2">TSPH2</strain>
    </source>
</reference>
<evidence type="ECO:0000313" key="2">
    <source>
        <dbReference type="Proteomes" id="UP000217935"/>
    </source>
</evidence>
<proteinExistence type="predicted"/>
<gene>
    <name evidence="1" type="ORF">CEW89_17905</name>
</gene>
<dbReference type="Proteomes" id="UP000217935">
    <property type="component" value="Chromosome"/>
</dbReference>
<evidence type="ECO:0000313" key="1">
    <source>
        <dbReference type="EMBL" id="ATG49285.1"/>
    </source>
</evidence>
<accession>A0A291GGG5</accession>
<dbReference type="KEGG" id="ceh:CEW89_17905"/>